<keyword evidence="1" id="KW-0472">Membrane</keyword>
<sequence>MRCLNCDSLVEKNFCAVCGQKNSIHRFSLKDIFSLGIFNGIYMLNRGFFFTIKELFTRPGHSIREYLNGKRINHFNAFSLLILLITVVYLVDGYSEIKIADLVGEDDNVKGFTQSIESFMKDYPKAIYLINIPLMAIASYFSFKKSKINFAENIILNTYVSGALIILTFPLTVLSVFYSGKDILILMFRATPYFTFAYVFIVYYQFYSSFNFRKVGLIVRSVLAIGIFSALQVAAIVILLFAKS</sequence>
<organism evidence="2 3">
    <name type="scientific">Marivirga sericea</name>
    <dbReference type="NCBI Taxonomy" id="1028"/>
    <lineage>
        <taxon>Bacteria</taxon>
        <taxon>Pseudomonadati</taxon>
        <taxon>Bacteroidota</taxon>
        <taxon>Cytophagia</taxon>
        <taxon>Cytophagales</taxon>
        <taxon>Marivirgaceae</taxon>
        <taxon>Marivirga</taxon>
    </lineage>
</organism>
<dbReference type="STRING" id="1028.SAMN05661096_02407"/>
<keyword evidence="3" id="KW-1185">Reference proteome</keyword>
<dbReference type="InterPro" id="IPR022134">
    <property type="entry name" value="DUF3667"/>
</dbReference>
<reference evidence="3" key="1">
    <citation type="submission" date="2017-04" db="EMBL/GenBank/DDBJ databases">
        <authorList>
            <person name="Varghese N."/>
            <person name="Submissions S."/>
        </authorList>
    </citation>
    <scope>NUCLEOTIDE SEQUENCE [LARGE SCALE GENOMIC DNA]</scope>
    <source>
        <strain evidence="3">DSM 4125</strain>
    </source>
</reference>
<feature type="transmembrane region" description="Helical" evidence="1">
    <location>
        <begin position="72"/>
        <end position="91"/>
    </location>
</feature>
<dbReference type="Proteomes" id="UP000193804">
    <property type="component" value="Unassembled WGS sequence"/>
</dbReference>
<evidence type="ECO:0000313" key="2">
    <source>
        <dbReference type="EMBL" id="SMG36111.1"/>
    </source>
</evidence>
<keyword evidence="1" id="KW-1133">Transmembrane helix</keyword>
<feature type="transmembrane region" description="Helical" evidence="1">
    <location>
        <begin position="126"/>
        <end position="143"/>
    </location>
</feature>
<dbReference type="EMBL" id="FXAW01000004">
    <property type="protein sequence ID" value="SMG36111.1"/>
    <property type="molecule type" value="Genomic_DNA"/>
</dbReference>
<keyword evidence="1" id="KW-0812">Transmembrane</keyword>
<accession>A0A1X7K5R7</accession>
<dbReference type="Pfam" id="PF12412">
    <property type="entry name" value="DUF3667"/>
    <property type="match status" value="1"/>
</dbReference>
<dbReference type="RefSeq" id="WP_085517465.1">
    <property type="nucleotide sequence ID" value="NZ_FXAW01000004.1"/>
</dbReference>
<name>A0A1X7K5R7_9BACT</name>
<evidence type="ECO:0000256" key="1">
    <source>
        <dbReference type="SAM" id="Phobius"/>
    </source>
</evidence>
<feature type="transmembrane region" description="Helical" evidence="1">
    <location>
        <begin position="218"/>
        <end position="242"/>
    </location>
</feature>
<gene>
    <name evidence="2" type="ORF">SAMN05661096_02407</name>
</gene>
<feature type="transmembrane region" description="Helical" evidence="1">
    <location>
        <begin position="155"/>
        <end position="177"/>
    </location>
</feature>
<evidence type="ECO:0008006" key="4">
    <source>
        <dbReference type="Google" id="ProtNLM"/>
    </source>
</evidence>
<feature type="transmembrane region" description="Helical" evidence="1">
    <location>
        <begin position="183"/>
        <end position="206"/>
    </location>
</feature>
<protein>
    <recommendedName>
        <fullName evidence="4">DUF3667 domain-containing protein</fullName>
    </recommendedName>
</protein>
<dbReference type="AlphaFoldDB" id="A0A1X7K5R7"/>
<dbReference type="OrthoDB" id="7446256at2"/>
<evidence type="ECO:0000313" key="3">
    <source>
        <dbReference type="Proteomes" id="UP000193804"/>
    </source>
</evidence>
<proteinExistence type="predicted"/>